<protein>
    <submittedName>
        <fullName evidence="1">12951_t:CDS:1</fullName>
    </submittedName>
</protein>
<sequence length="191" mass="21678">MSTRTTTSPRSNTFPRSNTSPRSNTFPRSNTSPTSPTFPTTFISQMWFIAKLTLGGITECNQQDSRSDVSFAYSFANSHLPKPKTTNTNPTMRNERRPSLSTFSRRRSIVREKFLKPVKIVVRKKSGEIVKPSLKDKSNQNAGTLQKVVHFNSNLEQVLSFKKNQMPKAISYYISKKTKKSTDDSDKLPIH</sequence>
<dbReference type="EMBL" id="CAJVPU010003193">
    <property type="protein sequence ID" value="CAG8514703.1"/>
    <property type="molecule type" value="Genomic_DNA"/>
</dbReference>
<organism evidence="1 2">
    <name type="scientific">Dentiscutata heterogama</name>
    <dbReference type="NCBI Taxonomy" id="1316150"/>
    <lineage>
        <taxon>Eukaryota</taxon>
        <taxon>Fungi</taxon>
        <taxon>Fungi incertae sedis</taxon>
        <taxon>Mucoromycota</taxon>
        <taxon>Glomeromycotina</taxon>
        <taxon>Glomeromycetes</taxon>
        <taxon>Diversisporales</taxon>
        <taxon>Gigasporaceae</taxon>
        <taxon>Dentiscutata</taxon>
    </lineage>
</organism>
<dbReference type="Proteomes" id="UP000789702">
    <property type="component" value="Unassembled WGS sequence"/>
</dbReference>
<reference evidence="1" key="1">
    <citation type="submission" date="2021-06" db="EMBL/GenBank/DDBJ databases">
        <authorList>
            <person name="Kallberg Y."/>
            <person name="Tangrot J."/>
            <person name="Rosling A."/>
        </authorList>
    </citation>
    <scope>NUCLEOTIDE SEQUENCE</scope>
    <source>
        <strain evidence="1">IL203A</strain>
    </source>
</reference>
<gene>
    <name evidence="1" type="ORF">DHETER_LOCUS3625</name>
</gene>
<evidence type="ECO:0000313" key="2">
    <source>
        <dbReference type="Proteomes" id="UP000789702"/>
    </source>
</evidence>
<evidence type="ECO:0000313" key="1">
    <source>
        <dbReference type="EMBL" id="CAG8514703.1"/>
    </source>
</evidence>
<name>A0ACA9LAN9_9GLOM</name>
<keyword evidence="2" id="KW-1185">Reference proteome</keyword>
<accession>A0ACA9LAN9</accession>
<proteinExistence type="predicted"/>
<comment type="caution">
    <text evidence="1">The sequence shown here is derived from an EMBL/GenBank/DDBJ whole genome shotgun (WGS) entry which is preliminary data.</text>
</comment>